<reference evidence="2 3" key="1">
    <citation type="journal article" date="2007" name="Science">
        <title>The Chlamydomonas genome reveals the evolution of key animal and plant functions.</title>
        <authorList>
            <person name="Merchant S.S."/>
            <person name="Prochnik S.E."/>
            <person name="Vallon O."/>
            <person name="Harris E.H."/>
            <person name="Karpowicz S.J."/>
            <person name="Witman G.B."/>
            <person name="Terry A."/>
            <person name="Salamov A."/>
            <person name="Fritz-Laylin L.K."/>
            <person name="Marechal-Drouard L."/>
            <person name="Marshall W.F."/>
            <person name="Qu L.H."/>
            <person name="Nelson D.R."/>
            <person name="Sanderfoot A.A."/>
            <person name="Spalding M.H."/>
            <person name="Kapitonov V.V."/>
            <person name="Ren Q."/>
            <person name="Ferris P."/>
            <person name="Lindquist E."/>
            <person name="Shapiro H."/>
            <person name="Lucas S.M."/>
            <person name="Grimwood J."/>
            <person name="Schmutz J."/>
            <person name="Cardol P."/>
            <person name="Cerutti H."/>
            <person name="Chanfreau G."/>
            <person name="Chen C.L."/>
            <person name="Cognat V."/>
            <person name="Croft M.T."/>
            <person name="Dent R."/>
            <person name="Dutcher S."/>
            <person name="Fernandez E."/>
            <person name="Fukuzawa H."/>
            <person name="Gonzalez-Ballester D."/>
            <person name="Gonzalez-Halphen D."/>
            <person name="Hallmann A."/>
            <person name="Hanikenne M."/>
            <person name="Hippler M."/>
            <person name="Inwood W."/>
            <person name="Jabbari K."/>
            <person name="Kalanon M."/>
            <person name="Kuras R."/>
            <person name="Lefebvre P.A."/>
            <person name="Lemaire S.D."/>
            <person name="Lobanov A.V."/>
            <person name="Lohr M."/>
            <person name="Manuell A."/>
            <person name="Meier I."/>
            <person name="Mets L."/>
            <person name="Mittag M."/>
            <person name="Mittelmeier T."/>
            <person name="Moroney J.V."/>
            <person name="Moseley J."/>
            <person name="Napoli C."/>
            <person name="Nedelcu A.M."/>
            <person name="Niyogi K."/>
            <person name="Novoselov S.V."/>
            <person name="Paulsen I.T."/>
            <person name="Pazour G."/>
            <person name="Purton S."/>
            <person name="Ral J.P."/>
            <person name="Riano-Pachon D.M."/>
            <person name="Riekhof W."/>
            <person name="Rymarquis L."/>
            <person name="Schroda M."/>
            <person name="Stern D."/>
            <person name="Umen J."/>
            <person name="Willows R."/>
            <person name="Wilson N."/>
            <person name="Zimmer S.L."/>
            <person name="Allmer J."/>
            <person name="Balk J."/>
            <person name="Bisova K."/>
            <person name="Chen C.J."/>
            <person name="Elias M."/>
            <person name="Gendler K."/>
            <person name="Hauser C."/>
            <person name="Lamb M.R."/>
            <person name="Ledford H."/>
            <person name="Long J.C."/>
            <person name="Minagawa J."/>
            <person name="Page M.D."/>
            <person name="Pan J."/>
            <person name="Pootakham W."/>
            <person name="Roje S."/>
            <person name="Rose A."/>
            <person name="Stahlberg E."/>
            <person name="Terauchi A.M."/>
            <person name="Yang P."/>
            <person name="Ball S."/>
            <person name="Bowler C."/>
            <person name="Dieckmann C.L."/>
            <person name="Gladyshev V.N."/>
            <person name="Green P."/>
            <person name="Jorgensen R."/>
            <person name="Mayfield S."/>
            <person name="Mueller-Roeber B."/>
            <person name="Rajamani S."/>
            <person name="Sayre R.T."/>
            <person name="Brokstein P."/>
            <person name="Dubchak I."/>
            <person name="Goodstein D."/>
            <person name="Hornick L."/>
            <person name="Huang Y.W."/>
            <person name="Jhaveri J."/>
            <person name="Luo Y."/>
            <person name="Martinez D."/>
            <person name="Ngau W.C."/>
            <person name="Otillar B."/>
            <person name="Poliakov A."/>
            <person name="Porter A."/>
            <person name="Szajkowski L."/>
            <person name="Werner G."/>
            <person name="Zhou K."/>
            <person name="Grigoriev I.V."/>
            <person name="Rokhsar D.S."/>
            <person name="Grossman A.R."/>
        </authorList>
    </citation>
    <scope>NUCLEOTIDE SEQUENCE [LARGE SCALE GENOMIC DNA]</scope>
    <source>
        <strain evidence="3">CC-503</strain>
    </source>
</reference>
<organism evidence="2 3">
    <name type="scientific">Chlamydomonas reinhardtii</name>
    <name type="common">Chlamydomonas smithii</name>
    <dbReference type="NCBI Taxonomy" id="3055"/>
    <lineage>
        <taxon>Eukaryota</taxon>
        <taxon>Viridiplantae</taxon>
        <taxon>Chlorophyta</taxon>
        <taxon>core chlorophytes</taxon>
        <taxon>Chlorophyceae</taxon>
        <taxon>CS clade</taxon>
        <taxon>Chlamydomonadales</taxon>
        <taxon>Chlamydomonadaceae</taxon>
        <taxon>Chlamydomonas</taxon>
    </lineage>
</organism>
<accession>A0A2K3DNX6</accession>
<feature type="compositionally biased region" description="Low complexity" evidence="1">
    <location>
        <begin position="8"/>
        <end position="22"/>
    </location>
</feature>
<dbReference type="InParanoid" id="A0A2K3DNX6"/>
<name>A0A2K3DNX6_CHLRE</name>
<keyword evidence="3" id="KW-1185">Reference proteome</keyword>
<proteinExistence type="predicted"/>
<dbReference type="AlphaFoldDB" id="A0A2K3DNX6"/>
<protein>
    <submittedName>
        <fullName evidence="2">Uncharacterized protein</fullName>
    </submittedName>
</protein>
<evidence type="ECO:0000313" key="2">
    <source>
        <dbReference type="EMBL" id="PNW82244.1"/>
    </source>
</evidence>
<dbReference type="Proteomes" id="UP000006906">
    <property type="component" value="Chromosome 6"/>
</dbReference>
<dbReference type="RefSeq" id="XP_042923793.1">
    <property type="nucleotide sequence ID" value="XM_043063087.1"/>
</dbReference>
<dbReference type="KEGG" id="cre:CHLRE_06g278134v5"/>
<feature type="region of interest" description="Disordered" evidence="1">
    <location>
        <begin position="1"/>
        <end position="22"/>
    </location>
</feature>
<dbReference type="Gramene" id="PNW82244">
    <property type="protein sequence ID" value="PNW82244"/>
    <property type="gene ID" value="CHLRE_06g278134v5"/>
</dbReference>
<dbReference type="GeneID" id="66053688"/>
<evidence type="ECO:0000256" key="1">
    <source>
        <dbReference type="SAM" id="MobiDB-lite"/>
    </source>
</evidence>
<dbReference type="EMBL" id="CM008967">
    <property type="protein sequence ID" value="PNW82244.1"/>
    <property type="molecule type" value="Genomic_DNA"/>
</dbReference>
<gene>
    <name evidence="2" type="ORF">CHLRE_06g278134v5</name>
</gene>
<sequence length="111" mass="12283">MAQPPQPQSDSMQQQMDQVDLQQRMDRLEEQFAAQVEQFAGQFAAQIEQFAGQLAAQATANAAALKALDAKIEEMNVEPNLVTDLVWLGRALFNRISRSLASEPSAHQKQA</sequence>
<evidence type="ECO:0000313" key="3">
    <source>
        <dbReference type="Proteomes" id="UP000006906"/>
    </source>
</evidence>